<keyword evidence="2" id="KW-1185">Reference proteome</keyword>
<organism evidence="1 2">
    <name type="scientific">Pedobacter fastidiosus</name>
    <dbReference type="NCBI Taxonomy" id="2765361"/>
    <lineage>
        <taxon>Bacteria</taxon>
        <taxon>Pseudomonadati</taxon>
        <taxon>Bacteroidota</taxon>
        <taxon>Sphingobacteriia</taxon>
        <taxon>Sphingobacteriales</taxon>
        <taxon>Sphingobacteriaceae</taxon>
        <taxon>Pedobacter</taxon>
    </lineage>
</organism>
<proteinExistence type="predicted"/>
<evidence type="ECO:0000313" key="2">
    <source>
        <dbReference type="Proteomes" id="UP000652755"/>
    </source>
</evidence>
<name>A0ABR7KTX8_9SPHI</name>
<comment type="caution">
    <text evidence="1">The sequence shown here is derived from an EMBL/GenBank/DDBJ whole genome shotgun (WGS) entry which is preliminary data.</text>
</comment>
<sequence length="218" mass="24921">MKTLLTLLSIFIISSVYGQKSDSTHTHYRILRGGLIEHSTELKSKKYVKNGLSEITSNKKIIASGIYKDDVRFGRWRFFRIPDTLDQIYNYTTKKIEYNAVNSLLSYDIDSSKEGDKLIYAMKIGGSSYGMLFLIKNFRPPFELSKQKGIYKLYLILSIDEVGQLIKYQANIVSADYNKNFDVSLKGLKPEDLEFTPAFLNGKQVASRIIVESKITVQ</sequence>
<accession>A0ABR7KTX8</accession>
<dbReference type="Proteomes" id="UP000652755">
    <property type="component" value="Unassembled WGS sequence"/>
</dbReference>
<reference evidence="1 2" key="1">
    <citation type="submission" date="2020-08" db="EMBL/GenBank/DDBJ databases">
        <authorList>
            <person name="Sun Q."/>
            <person name="Inoue M."/>
        </authorList>
    </citation>
    <scope>NUCLEOTIDE SEQUENCE [LARGE SCALE GENOMIC DNA]</scope>
    <source>
        <strain evidence="1 2">CCM 8938</strain>
    </source>
</reference>
<evidence type="ECO:0000313" key="1">
    <source>
        <dbReference type="EMBL" id="MBC6111516.1"/>
    </source>
</evidence>
<protein>
    <submittedName>
        <fullName evidence="1">Uncharacterized protein</fullName>
    </submittedName>
</protein>
<dbReference type="RefSeq" id="WP_187071969.1">
    <property type="nucleotide sequence ID" value="NZ_JACRYL010000011.1"/>
</dbReference>
<gene>
    <name evidence="1" type="ORF">H7U22_13910</name>
</gene>
<dbReference type="EMBL" id="JACRYL010000011">
    <property type="protein sequence ID" value="MBC6111516.1"/>
    <property type="molecule type" value="Genomic_DNA"/>
</dbReference>